<dbReference type="Pfam" id="PF00078">
    <property type="entry name" value="RVT_1"/>
    <property type="match status" value="1"/>
</dbReference>
<accession>A0A151U5D1</accession>
<keyword evidence="2" id="KW-0808">Transferase</keyword>
<gene>
    <name evidence="2" type="ORF">KK1_007216</name>
</gene>
<proteinExistence type="predicted"/>
<dbReference type="Gene3D" id="3.30.70.270">
    <property type="match status" value="1"/>
</dbReference>
<evidence type="ECO:0000313" key="2">
    <source>
        <dbReference type="EMBL" id="KYP74532.1"/>
    </source>
</evidence>
<reference evidence="2 3" key="1">
    <citation type="journal article" date="2012" name="Nat. Biotechnol.">
        <title>Draft genome sequence of pigeonpea (Cajanus cajan), an orphan legume crop of resource-poor farmers.</title>
        <authorList>
            <person name="Varshney R.K."/>
            <person name="Chen W."/>
            <person name="Li Y."/>
            <person name="Bharti A.K."/>
            <person name="Saxena R.K."/>
            <person name="Schlueter J.A."/>
            <person name="Donoghue M.T."/>
            <person name="Azam S."/>
            <person name="Fan G."/>
            <person name="Whaley A.M."/>
            <person name="Farmer A.D."/>
            <person name="Sheridan J."/>
            <person name="Iwata A."/>
            <person name="Tuteja R."/>
            <person name="Penmetsa R.V."/>
            <person name="Wu W."/>
            <person name="Upadhyaya H.D."/>
            <person name="Yang S.P."/>
            <person name="Shah T."/>
            <person name="Saxena K.B."/>
            <person name="Michael T."/>
            <person name="McCombie W.R."/>
            <person name="Yang B."/>
            <person name="Zhang G."/>
            <person name="Yang H."/>
            <person name="Wang J."/>
            <person name="Spillane C."/>
            <person name="Cook D.R."/>
            <person name="May G.D."/>
            <person name="Xu X."/>
            <person name="Jackson S.A."/>
        </authorList>
    </citation>
    <scope>NUCLEOTIDE SEQUENCE [LARGE SCALE GENOMIC DNA]</scope>
    <source>
        <strain evidence="3">cv. Asha</strain>
    </source>
</reference>
<sequence>MDQMRGASVFPKIDLRSDYHQIKAKEGDKPKTAFRTRYGHYECVMMPFGVTNTPAVFMDYMNRIFRSFLDKLVVVMTS</sequence>
<dbReference type="InterPro" id="IPR043502">
    <property type="entry name" value="DNA/RNA_pol_sf"/>
</dbReference>
<organism evidence="2 3">
    <name type="scientific">Cajanus cajan</name>
    <name type="common">Pigeon pea</name>
    <name type="synonym">Cajanus indicus</name>
    <dbReference type="NCBI Taxonomy" id="3821"/>
    <lineage>
        <taxon>Eukaryota</taxon>
        <taxon>Viridiplantae</taxon>
        <taxon>Streptophyta</taxon>
        <taxon>Embryophyta</taxon>
        <taxon>Tracheophyta</taxon>
        <taxon>Spermatophyta</taxon>
        <taxon>Magnoliopsida</taxon>
        <taxon>eudicotyledons</taxon>
        <taxon>Gunneridae</taxon>
        <taxon>Pentapetalae</taxon>
        <taxon>rosids</taxon>
        <taxon>fabids</taxon>
        <taxon>Fabales</taxon>
        <taxon>Fabaceae</taxon>
        <taxon>Papilionoideae</taxon>
        <taxon>50 kb inversion clade</taxon>
        <taxon>NPAAA clade</taxon>
        <taxon>indigoferoid/millettioid clade</taxon>
        <taxon>Phaseoleae</taxon>
        <taxon>Cajanus</taxon>
    </lineage>
</organism>
<dbReference type="InterPro" id="IPR043128">
    <property type="entry name" value="Rev_trsase/Diguanyl_cyclase"/>
</dbReference>
<keyword evidence="3" id="KW-1185">Reference proteome</keyword>
<dbReference type="AlphaFoldDB" id="A0A151U5D1"/>
<dbReference type="SUPFAM" id="SSF56672">
    <property type="entry name" value="DNA/RNA polymerases"/>
    <property type="match status" value="1"/>
</dbReference>
<feature type="domain" description="Reverse transcriptase" evidence="1">
    <location>
        <begin position="2"/>
        <end position="71"/>
    </location>
</feature>
<evidence type="ECO:0000313" key="3">
    <source>
        <dbReference type="Proteomes" id="UP000075243"/>
    </source>
</evidence>
<dbReference type="Gramene" id="C.cajan_07017.t">
    <property type="protein sequence ID" value="C.cajan_07017.t.cds1"/>
    <property type="gene ID" value="C.cajan_07017"/>
</dbReference>
<dbReference type="PANTHER" id="PTHR24559:SF444">
    <property type="entry name" value="REVERSE TRANSCRIPTASE DOMAIN-CONTAINING PROTEIN"/>
    <property type="match status" value="1"/>
</dbReference>
<keyword evidence="2" id="KW-0695">RNA-directed DNA polymerase</keyword>
<evidence type="ECO:0000259" key="1">
    <source>
        <dbReference type="Pfam" id="PF00078"/>
    </source>
</evidence>
<dbReference type="EMBL" id="CM003604">
    <property type="protein sequence ID" value="KYP74532.1"/>
    <property type="molecule type" value="Genomic_DNA"/>
</dbReference>
<dbReference type="Gene3D" id="3.10.10.10">
    <property type="entry name" value="HIV Type 1 Reverse Transcriptase, subunit A, domain 1"/>
    <property type="match status" value="1"/>
</dbReference>
<dbReference type="InterPro" id="IPR000477">
    <property type="entry name" value="RT_dom"/>
</dbReference>
<dbReference type="Proteomes" id="UP000075243">
    <property type="component" value="Chromosome 2"/>
</dbReference>
<dbReference type="GO" id="GO:0003964">
    <property type="term" value="F:RNA-directed DNA polymerase activity"/>
    <property type="evidence" value="ECO:0007669"/>
    <property type="project" value="UniProtKB-KW"/>
</dbReference>
<dbReference type="InterPro" id="IPR053134">
    <property type="entry name" value="RNA-dir_DNA_polymerase"/>
</dbReference>
<keyword evidence="2" id="KW-0548">Nucleotidyltransferase</keyword>
<name>A0A151U5D1_CAJCA</name>
<dbReference type="PANTHER" id="PTHR24559">
    <property type="entry name" value="TRANSPOSON TY3-I GAG-POL POLYPROTEIN"/>
    <property type="match status" value="1"/>
</dbReference>
<protein>
    <submittedName>
        <fullName evidence="2">RNA-directed DNA polymerase isogeny</fullName>
    </submittedName>
</protein>